<dbReference type="AlphaFoldDB" id="A0A5J4UJQ9"/>
<dbReference type="SMART" id="SM00220">
    <property type="entry name" value="S_TKc"/>
    <property type="match status" value="1"/>
</dbReference>
<evidence type="ECO:0000259" key="1">
    <source>
        <dbReference type="PROSITE" id="PS50011"/>
    </source>
</evidence>
<dbReference type="InterPro" id="IPR001245">
    <property type="entry name" value="Ser-Thr/Tyr_kinase_cat_dom"/>
</dbReference>
<feature type="domain" description="Protein kinase" evidence="1">
    <location>
        <begin position="23"/>
        <end position="210"/>
    </location>
</feature>
<evidence type="ECO:0000313" key="2">
    <source>
        <dbReference type="EMBL" id="KAA6370311.1"/>
    </source>
</evidence>
<comment type="caution">
    <text evidence="2">The sequence shown here is derived from an EMBL/GenBank/DDBJ whole genome shotgun (WGS) entry which is preliminary data.</text>
</comment>
<name>A0A5J4UJQ9_9EUKA</name>
<reference evidence="2 3" key="1">
    <citation type="submission" date="2019-03" db="EMBL/GenBank/DDBJ databases">
        <title>Single cell metagenomics reveals metabolic interactions within the superorganism composed of flagellate Streblomastix strix and complex community of Bacteroidetes bacteria on its surface.</title>
        <authorList>
            <person name="Treitli S.C."/>
            <person name="Kolisko M."/>
            <person name="Husnik F."/>
            <person name="Keeling P."/>
            <person name="Hampl V."/>
        </authorList>
    </citation>
    <scope>NUCLEOTIDE SEQUENCE [LARGE SCALE GENOMIC DNA]</scope>
    <source>
        <strain evidence="2">ST1C</strain>
    </source>
</reference>
<dbReference type="Proteomes" id="UP000324800">
    <property type="component" value="Unassembled WGS sequence"/>
</dbReference>
<dbReference type="GO" id="GO:0004672">
    <property type="term" value="F:protein kinase activity"/>
    <property type="evidence" value="ECO:0007669"/>
    <property type="project" value="InterPro"/>
</dbReference>
<dbReference type="Pfam" id="PF07714">
    <property type="entry name" value="PK_Tyr_Ser-Thr"/>
    <property type="match status" value="1"/>
</dbReference>
<evidence type="ECO:0000313" key="3">
    <source>
        <dbReference type="Proteomes" id="UP000324800"/>
    </source>
</evidence>
<dbReference type="InterPro" id="IPR000719">
    <property type="entry name" value="Prot_kinase_dom"/>
</dbReference>
<dbReference type="PROSITE" id="PS50011">
    <property type="entry name" value="PROTEIN_KINASE_DOM"/>
    <property type="match status" value="1"/>
</dbReference>
<accession>A0A5J4UJQ9</accession>
<dbReference type="SUPFAM" id="SSF56112">
    <property type="entry name" value="Protein kinase-like (PK-like)"/>
    <property type="match status" value="1"/>
</dbReference>
<dbReference type="GO" id="GO:0005524">
    <property type="term" value="F:ATP binding"/>
    <property type="evidence" value="ECO:0007669"/>
    <property type="project" value="InterPro"/>
</dbReference>
<protein>
    <recommendedName>
        <fullName evidence="1">Protein kinase domain-containing protein</fullName>
    </recommendedName>
</protein>
<dbReference type="InterPro" id="IPR050235">
    <property type="entry name" value="CK1_Ser-Thr_kinase"/>
</dbReference>
<dbReference type="EMBL" id="SNRW01015513">
    <property type="protein sequence ID" value="KAA6370311.1"/>
    <property type="molecule type" value="Genomic_DNA"/>
</dbReference>
<sequence length="210" mass="23138">MNKTPISSPLGPIVVGQFVGSNFAIEKILAVGSNCTIFSAKLNGNPQAAPTALKVENDEPSRNALAKEIHILRSIQNTKHFAKIIESGHHRQFNYVVIQLLGPSLRDLALRQPSYTFSLKILLKFAYQAIEALQTLHQAAFLHGSVNAVIRYKPLAPSIQSISALANHSTLQTLHALRQKSPEEDLVDVIKIISEYHTAQENEVDMINTV</sequence>
<dbReference type="PANTHER" id="PTHR11909">
    <property type="entry name" value="CASEIN KINASE-RELATED"/>
    <property type="match status" value="1"/>
</dbReference>
<dbReference type="OrthoDB" id="5979581at2759"/>
<dbReference type="InterPro" id="IPR011009">
    <property type="entry name" value="Kinase-like_dom_sf"/>
</dbReference>
<organism evidence="2 3">
    <name type="scientific">Streblomastix strix</name>
    <dbReference type="NCBI Taxonomy" id="222440"/>
    <lineage>
        <taxon>Eukaryota</taxon>
        <taxon>Metamonada</taxon>
        <taxon>Preaxostyla</taxon>
        <taxon>Oxymonadida</taxon>
        <taxon>Streblomastigidae</taxon>
        <taxon>Streblomastix</taxon>
    </lineage>
</organism>
<gene>
    <name evidence="2" type="ORF">EZS28_034162</name>
</gene>
<proteinExistence type="predicted"/>
<dbReference type="Gene3D" id="1.10.510.10">
    <property type="entry name" value="Transferase(Phosphotransferase) domain 1"/>
    <property type="match status" value="1"/>
</dbReference>